<dbReference type="EMBL" id="FXZA01000050">
    <property type="protein sequence ID" value="SMY00822.1"/>
    <property type="molecule type" value="Genomic_DNA"/>
</dbReference>
<gene>
    <name evidence="3" type="ORF">BLIN101_03469</name>
</gene>
<dbReference type="PANTHER" id="PTHR23088">
    <property type="entry name" value="NITRILASE-RELATED"/>
    <property type="match status" value="1"/>
</dbReference>
<evidence type="ECO:0000256" key="1">
    <source>
        <dbReference type="ARBA" id="ARBA00010613"/>
    </source>
</evidence>
<dbReference type="Proteomes" id="UP000234498">
    <property type="component" value="Unassembled WGS sequence"/>
</dbReference>
<dbReference type="GO" id="GO:0016787">
    <property type="term" value="F:hydrolase activity"/>
    <property type="evidence" value="ECO:0007669"/>
    <property type="project" value="UniProtKB-KW"/>
</dbReference>
<evidence type="ECO:0000259" key="2">
    <source>
        <dbReference type="PROSITE" id="PS50263"/>
    </source>
</evidence>
<dbReference type="InterPro" id="IPR003010">
    <property type="entry name" value="C-N_Hydrolase"/>
</dbReference>
<evidence type="ECO:0000313" key="4">
    <source>
        <dbReference type="Proteomes" id="UP000234498"/>
    </source>
</evidence>
<name>A0A2H1KNM4_BRELN</name>
<dbReference type="PANTHER" id="PTHR23088:SF27">
    <property type="entry name" value="DEAMINATED GLUTATHIONE AMIDASE"/>
    <property type="match status" value="1"/>
</dbReference>
<keyword evidence="3" id="KW-0378">Hydrolase</keyword>
<dbReference type="Pfam" id="PF00795">
    <property type="entry name" value="CN_hydrolase"/>
    <property type="match status" value="1"/>
</dbReference>
<dbReference type="OrthoDB" id="9811121at2"/>
<dbReference type="RefSeq" id="WP_101596921.1">
    <property type="nucleotide sequence ID" value="NZ_FXZA01000050.1"/>
</dbReference>
<dbReference type="CDD" id="cd07197">
    <property type="entry name" value="nitrilase"/>
    <property type="match status" value="1"/>
</dbReference>
<comment type="similarity">
    <text evidence="1">Belongs to the carbon-nitrogen hydrolase superfamily. NIT1/NIT2 family.</text>
</comment>
<protein>
    <submittedName>
        <fullName evidence="3">Carbon-nitrogen hydrolase</fullName>
    </submittedName>
</protein>
<sequence>MPMPISVTAVAAQYEIRYLDIEQNLRNAISHIESAAEQGADLVVLPELANIGYPRSTNERERQEYFDATFASAKAFTDELTNAAVKGGTTVVAGLACPSSTSSMLDNISAAFLPSGKVTNGSKTHLPIVEGHYFSKGSDLTLVDSPAGRLGLLICADASYPETARVLALRGADIICVSYMAPAFPNPELYSSLAVTRAFENQCYVVASHACGQQAGLELTPATTIAGPDGSVLARARSGQDLVMARLDRTSISESRVKIPRFESRRPRLYRDLFQAVASADSYLAQ</sequence>
<evidence type="ECO:0000313" key="3">
    <source>
        <dbReference type="EMBL" id="SMY00822.1"/>
    </source>
</evidence>
<organism evidence="3 4">
    <name type="scientific">Brevibacterium linens</name>
    <dbReference type="NCBI Taxonomy" id="1703"/>
    <lineage>
        <taxon>Bacteria</taxon>
        <taxon>Bacillati</taxon>
        <taxon>Actinomycetota</taxon>
        <taxon>Actinomycetes</taxon>
        <taxon>Micrococcales</taxon>
        <taxon>Brevibacteriaceae</taxon>
        <taxon>Brevibacterium</taxon>
    </lineage>
</organism>
<dbReference type="SUPFAM" id="SSF56317">
    <property type="entry name" value="Carbon-nitrogen hydrolase"/>
    <property type="match status" value="1"/>
</dbReference>
<accession>A0A2H1KNM4</accession>
<reference evidence="3 4" key="1">
    <citation type="submission" date="2017-03" db="EMBL/GenBank/DDBJ databases">
        <authorList>
            <person name="Afonso C.L."/>
            <person name="Miller P.J."/>
            <person name="Scott M.A."/>
            <person name="Spackman E."/>
            <person name="Goraichik I."/>
            <person name="Dimitrov K.M."/>
            <person name="Suarez D.L."/>
            <person name="Swayne D.E."/>
        </authorList>
    </citation>
    <scope>NUCLEOTIDE SEQUENCE [LARGE SCALE GENOMIC DNA]</scope>
    <source>
        <strain evidence="3 4">Mu101</strain>
    </source>
</reference>
<dbReference type="AlphaFoldDB" id="A0A2H1KNM4"/>
<feature type="domain" description="CN hydrolase" evidence="2">
    <location>
        <begin position="7"/>
        <end position="249"/>
    </location>
</feature>
<proteinExistence type="inferred from homology"/>
<dbReference type="InterPro" id="IPR036526">
    <property type="entry name" value="C-N_Hydrolase_sf"/>
</dbReference>
<dbReference type="PROSITE" id="PS50263">
    <property type="entry name" value="CN_HYDROLASE"/>
    <property type="match status" value="1"/>
</dbReference>
<dbReference type="Gene3D" id="3.60.110.10">
    <property type="entry name" value="Carbon-nitrogen hydrolase"/>
    <property type="match status" value="1"/>
</dbReference>